<accession>A0A1G6P950</accession>
<dbReference type="Proteomes" id="UP000198666">
    <property type="component" value="Unassembled WGS sequence"/>
</dbReference>
<gene>
    <name evidence="9" type="ORF">SAMN05421663_10451</name>
</gene>
<dbReference type="RefSeq" id="WP_093726857.1">
    <property type="nucleotide sequence ID" value="NZ_FMZB01000004.1"/>
</dbReference>
<feature type="transmembrane region" description="Helical" evidence="7">
    <location>
        <begin position="392"/>
        <end position="410"/>
    </location>
</feature>
<keyword evidence="2" id="KW-0813">Transport</keyword>
<keyword evidence="4 7" id="KW-0812">Transmembrane</keyword>
<dbReference type="PROSITE" id="PS50850">
    <property type="entry name" value="MFS"/>
    <property type="match status" value="1"/>
</dbReference>
<evidence type="ECO:0000313" key="10">
    <source>
        <dbReference type="Proteomes" id="UP000198666"/>
    </source>
</evidence>
<keyword evidence="10" id="KW-1185">Reference proteome</keyword>
<dbReference type="InterPro" id="IPR005829">
    <property type="entry name" value="Sugar_transporter_CS"/>
</dbReference>
<dbReference type="InterPro" id="IPR036259">
    <property type="entry name" value="MFS_trans_sf"/>
</dbReference>
<dbReference type="InterPro" id="IPR020846">
    <property type="entry name" value="MFS_dom"/>
</dbReference>
<dbReference type="InterPro" id="IPR011701">
    <property type="entry name" value="MFS"/>
</dbReference>
<dbReference type="GO" id="GO:0005886">
    <property type="term" value="C:plasma membrane"/>
    <property type="evidence" value="ECO:0007669"/>
    <property type="project" value="UniProtKB-SubCell"/>
</dbReference>
<dbReference type="PANTHER" id="PTHR23517:SF3">
    <property type="entry name" value="INTEGRAL MEMBRANE TRANSPORT PROTEIN"/>
    <property type="match status" value="1"/>
</dbReference>
<feature type="transmembrane region" description="Helical" evidence="7">
    <location>
        <begin position="300"/>
        <end position="318"/>
    </location>
</feature>
<feature type="transmembrane region" description="Helical" evidence="7">
    <location>
        <begin position="77"/>
        <end position="94"/>
    </location>
</feature>
<dbReference type="InterPro" id="IPR050171">
    <property type="entry name" value="MFS_Transporters"/>
</dbReference>
<feature type="transmembrane region" description="Helical" evidence="7">
    <location>
        <begin position="324"/>
        <end position="344"/>
    </location>
</feature>
<dbReference type="PROSITE" id="PS00216">
    <property type="entry name" value="SUGAR_TRANSPORT_1"/>
    <property type="match status" value="1"/>
</dbReference>
<dbReference type="AlphaFoldDB" id="A0A1G6P950"/>
<reference evidence="10" key="1">
    <citation type="submission" date="2016-10" db="EMBL/GenBank/DDBJ databases">
        <authorList>
            <person name="Varghese N."/>
            <person name="Submissions S."/>
        </authorList>
    </citation>
    <scope>NUCLEOTIDE SEQUENCE [LARGE SCALE GENOMIC DNA]</scope>
    <source>
        <strain evidence="10">DSM 21620</strain>
    </source>
</reference>
<feature type="transmembrane region" description="Helical" evidence="7">
    <location>
        <begin position="223"/>
        <end position="247"/>
    </location>
</feature>
<evidence type="ECO:0000256" key="6">
    <source>
        <dbReference type="ARBA" id="ARBA00023136"/>
    </source>
</evidence>
<feature type="transmembrane region" description="Helical" evidence="7">
    <location>
        <begin position="46"/>
        <end position="65"/>
    </location>
</feature>
<comment type="subcellular location">
    <subcellularLocation>
        <location evidence="1">Cell membrane</location>
        <topology evidence="1">Multi-pass membrane protein</topology>
    </subcellularLocation>
</comment>
<evidence type="ECO:0000256" key="3">
    <source>
        <dbReference type="ARBA" id="ARBA00022475"/>
    </source>
</evidence>
<feature type="transmembrane region" description="Helical" evidence="7">
    <location>
        <begin position="365"/>
        <end position="386"/>
    </location>
</feature>
<dbReference type="SUPFAM" id="SSF103473">
    <property type="entry name" value="MFS general substrate transporter"/>
    <property type="match status" value="1"/>
</dbReference>
<dbReference type="PANTHER" id="PTHR23517">
    <property type="entry name" value="RESISTANCE PROTEIN MDTM, PUTATIVE-RELATED-RELATED"/>
    <property type="match status" value="1"/>
</dbReference>
<evidence type="ECO:0000256" key="4">
    <source>
        <dbReference type="ARBA" id="ARBA00022692"/>
    </source>
</evidence>
<dbReference type="CDD" id="cd17329">
    <property type="entry name" value="MFS_MdtH_MDR_like"/>
    <property type="match status" value="1"/>
</dbReference>
<feature type="domain" description="Major facilitator superfamily (MFS) profile" evidence="8">
    <location>
        <begin position="1"/>
        <end position="414"/>
    </location>
</feature>
<keyword evidence="5 7" id="KW-1133">Transmembrane helix</keyword>
<keyword evidence="3" id="KW-1003">Cell membrane</keyword>
<dbReference type="Pfam" id="PF07690">
    <property type="entry name" value="MFS_1"/>
    <property type="match status" value="2"/>
</dbReference>
<protein>
    <submittedName>
        <fullName evidence="9">Predicted arabinose efflux permease, MFS family</fullName>
    </submittedName>
</protein>
<name>A0A1G6P950_9BACI</name>
<dbReference type="STRING" id="361279.SAMN05421663_10451"/>
<evidence type="ECO:0000256" key="1">
    <source>
        <dbReference type="ARBA" id="ARBA00004651"/>
    </source>
</evidence>
<evidence type="ECO:0000256" key="5">
    <source>
        <dbReference type="ARBA" id="ARBA00022989"/>
    </source>
</evidence>
<feature type="transmembrane region" description="Helical" evidence="7">
    <location>
        <begin position="167"/>
        <end position="186"/>
    </location>
</feature>
<evidence type="ECO:0000313" key="9">
    <source>
        <dbReference type="EMBL" id="SDC76790.1"/>
    </source>
</evidence>
<feature type="transmembrane region" description="Helical" evidence="7">
    <location>
        <begin position="100"/>
        <end position="118"/>
    </location>
</feature>
<feature type="transmembrane region" description="Helical" evidence="7">
    <location>
        <begin position="12"/>
        <end position="34"/>
    </location>
</feature>
<dbReference type="Gene3D" id="1.20.1250.20">
    <property type="entry name" value="MFS general substrate transporter like domains"/>
    <property type="match status" value="1"/>
</dbReference>
<dbReference type="OrthoDB" id="9793283at2"/>
<dbReference type="EMBL" id="FMZB01000004">
    <property type="protein sequence ID" value="SDC76790.1"/>
    <property type="molecule type" value="Genomic_DNA"/>
</dbReference>
<evidence type="ECO:0000259" key="8">
    <source>
        <dbReference type="PROSITE" id="PS50850"/>
    </source>
</evidence>
<proteinExistence type="predicted"/>
<feature type="transmembrane region" description="Helical" evidence="7">
    <location>
        <begin position="272"/>
        <end position="291"/>
    </location>
</feature>
<evidence type="ECO:0000256" key="7">
    <source>
        <dbReference type="SAM" id="Phobius"/>
    </source>
</evidence>
<feature type="transmembrane region" description="Helical" evidence="7">
    <location>
        <begin position="139"/>
        <end position="161"/>
    </location>
</feature>
<dbReference type="GO" id="GO:0022857">
    <property type="term" value="F:transmembrane transporter activity"/>
    <property type="evidence" value="ECO:0007669"/>
    <property type="project" value="InterPro"/>
</dbReference>
<evidence type="ECO:0000256" key="2">
    <source>
        <dbReference type="ARBA" id="ARBA00022448"/>
    </source>
</evidence>
<organism evidence="9 10">
    <name type="scientific">Terribacillus halophilus</name>
    <dbReference type="NCBI Taxonomy" id="361279"/>
    <lineage>
        <taxon>Bacteria</taxon>
        <taxon>Bacillati</taxon>
        <taxon>Bacillota</taxon>
        <taxon>Bacilli</taxon>
        <taxon>Bacillales</taxon>
        <taxon>Bacillaceae</taxon>
        <taxon>Terribacillus</taxon>
    </lineage>
</organism>
<keyword evidence="6 7" id="KW-0472">Membrane</keyword>
<sequence>MRWKDWDRNLKIRLLGEAMMHFLFWAYFPFMTIFFQDAFGKDRAGWLLMLSQGLSVLASLVGGYCADRFGRRKMMSIAVAGQSITFLVFAFANSPWLTSSVLTFVAFSFLGIWSALYWPASHAMVADVVEEKHRASVFAVFYTSLNIAVVVGPLIGTVLFYSYRFQMLLAGFLLTALLFAIMRIFIRETVPDKRQEKADHATWYKAVWKELQTYRVIARDRTFLLFIVAGVLIAQTFMQLDILIAVYTSEVISNQTVFVLGDFRIEVDGKQAFSLILALNGLLVAIFTVFTTKFVTKFRIARVFVASSIAYAGGIFLYGLTESFWVFMIAITLFTIGELMVVGLQESFVASLAAEENRGQYFSAASLRFTLGKLLAPLSLVLVSYMSYQFTFTILALLALVSAFVYHVMFKRFHNEQRQAS</sequence>